<organism evidence="1">
    <name type="scientific">Zea mays</name>
    <name type="common">Maize</name>
    <dbReference type="NCBI Taxonomy" id="4577"/>
    <lineage>
        <taxon>Eukaryota</taxon>
        <taxon>Viridiplantae</taxon>
        <taxon>Streptophyta</taxon>
        <taxon>Embryophyta</taxon>
        <taxon>Tracheophyta</taxon>
        <taxon>Spermatophyta</taxon>
        <taxon>Magnoliopsida</taxon>
        <taxon>Liliopsida</taxon>
        <taxon>Poales</taxon>
        <taxon>Poaceae</taxon>
        <taxon>PACMAD clade</taxon>
        <taxon>Panicoideae</taxon>
        <taxon>Andropogonodae</taxon>
        <taxon>Andropogoneae</taxon>
        <taxon>Tripsacinae</taxon>
        <taxon>Zea</taxon>
    </lineage>
</organism>
<protein>
    <submittedName>
        <fullName evidence="1">Uncharacterized protein</fullName>
    </submittedName>
</protein>
<accession>B4FJX0</accession>
<evidence type="ECO:0000313" key="1">
    <source>
        <dbReference type="EMBL" id="ACF82413.1"/>
    </source>
</evidence>
<dbReference type="AlphaFoldDB" id="B4FJX0"/>
<name>B4FJX0_MAIZE</name>
<proteinExistence type="evidence at transcript level"/>
<dbReference type="EMBL" id="BT037408">
    <property type="protein sequence ID" value="ACF82413.1"/>
    <property type="molecule type" value="mRNA"/>
</dbReference>
<sequence length="99" mass="11473">MPLNLRNPHSSRNSTPPRTLPTLSCLHRCGVRWCSASCAACRSLLLYLEHRVAEPDPPELLLPWVLRYVANNLEQHLVRSCHCSRVILQQQQKKKKMNY</sequence>
<reference evidence="1" key="1">
    <citation type="journal article" date="2009" name="PLoS Genet.">
        <title>Sequencing, mapping, and analysis of 27,455 maize full-length cDNAs.</title>
        <authorList>
            <person name="Soderlund C."/>
            <person name="Descour A."/>
            <person name="Kudrna D."/>
            <person name="Bomhoff M."/>
            <person name="Boyd L."/>
            <person name="Currie J."/>
            <person name="Angelova A."/>
            <person name="Collura K."/>
            <person name="Wissotski M."/>
            <person name="Ashley E."/>
            <person name="Morrow D."/>
            <person name="Fernandes J."/>
            <person name="Walbot V."/>
            <person name="Yu Y."/>
        </authorList>
    </citation>
    <scope>NUCLEOTIDE SEQUENCE</scope>
    <source>
        <strain evidence="1">B73</strain>
    </source>
</reference>